<dbReference type="Pfam" id="PF00497">
    <property type="entry name" value="SBP_bac_3"/>
    <property type="match status" value="1"/>
</dbReference>
<proteinExistence type="inferred from homology"/>
<feature type="chain" id="PRO_5031410567" evidence="3">
    <location>
        <begin position="22"/>
        <end position="157"/>
    </location>
</feature>
<gene>
    <name evidence="5" type="ORF">MED92_00215</name>
</gene>
<dbReference type="PANTHER" id="PTHR35936:SF25">
    <property type="entry name" value="ABC TRANSPORTER SUBSTRATE-BINDING PROTEIN"/>
    <property type="match status" value="1"/>
</dbReference>
<feature type="signal peptide" evidence="3">
    <location>
        <begin position="1"/>
        <end position="21"/>
    </location>
</feature>
<dbReference type="Proteomes" id="UP000002171">
    <property type="component" value="Unassembled WGS sequence"/>
</dbReference>
<evidence type="ECO:0000256" key="2">
    <source>
        <dbReference type="ARBA" id="ARBA00022729"/>
    </source>
</evidence>
<name>A0A7U8GRL0_NEPCE</name>
<keyword evidence="2 3" id="KW-0732">Signal</keyword>
<feature type="domain" description="Solute-binding protein family 3/N-terminal" evidence="4">
    <location>
        <begin position="24"/>
        <end position="154"/>
    </location>
</feature>
<comment type="similarity">
    <text evidence="1">Belongs to the bacterial solute-binding protein 3 family.</text>
</comment>
<dbReference type="SUPFAM" id="SSF53850">
    <property type="entry name" value="Periplasmic binding protein-like II"/>
    <property type="match status" value="1"/>
</dbReference>
<dbReference type="PANTHER" id="PTHR35936">
    <property type="entry name" value="MEMBRANE-BOUND LYTIC MUREIN TRANSGLYCOSYLASE F"/>
    <property type="match status" value="1"/>
</dbReference>
<evidence type="ECO:0000313" key="5">
    <source>
        <dbReference type="EMBL" id="EAR60307.1"/>
    </source>
</evidence>
<dbReference type="Gene3D" id="3.40.190.10">
    <property type="entry name" value="Periplasmic binding protein-like II"/>
    <property type="match status" value="1"/>
</dbReference>
<evidence type="ECO:0000256" key="3">
    <source>
        <dbReference type="SAM" id="SignalP"/>
    </source>
</evidence>
<dbReference type="RefSeq" id="WP_007022915.1">
    <property type="nucleotide sequence ID" value="NZ_CH724128.1"/>
</dbReference>
<reference evidence="5 6" key="1">
    <citation type="submission" date="2006-02" db="EMBL/GenBank/DDBJ databases">
        <authorList>
            <person name="Pinhassi J."/>
            <person name="Pedros-Alio C."/>
            <person name="Ferriera S."/>
            <person name="Johnson J."/>
            <person name="Kravitz S."/>
            <person name="Halpern A."/>
            <person name="Remington K."/>
            <person name="Beeson K."/>
            <person name="Tran B."/>
            <person name="Rogers Y.-H."/>
            <person name="Friedman R."/>
            <person name="Venter J.C."/>
        </authorList>
    </citation>
    <scope>NUCLEOTIDE SEQUENCE [LARGE SCALE GENOMIC DNA]</scope>
    <source>
        <strain evidence="5 6">MED92</strain>
    </source>
</reference>
<sequence>MTRFLTLCFSFLLIISAQVRAEKLIVGVDSWPPFRFVTPDNVWGIDHELWNTLSERMGFEVEYLRCPWKRCLKMMENGQIDAMSGLAWREERALYITYTSPNYYSCSTQLYLQHGNSRRVEKHRDLHTMTVGMVGGSAYYEAFDKDTTILKKSVTQE</sequence>
<keyword evidence="6" id="KW-1185">Reference proteome</keyword>
<evidence type="ECO:0000256" key="1">
    <source>
        <dbReference type="ARBA" id="ARBA00010333"/>
    </source>
</evidence>
<feature type="non-terminal residue" evidence="5">
    <location>
        <position position="157"/>
    </location>
</feature>
<evidence type="ECO:0000259" key="4">
    <source>
        <dbReference type="Pfam" id="PF00497"/>
    </source>
</evidence>
<dbReference type="EMBL" id="AAOW01000019">
    <property type="protein sequence ID" value="EAR60307.1"/>
    <property type="molecule type" value="Genomic_DNA"/>
</dbReference>
<dbReference type="AlphaFoldDB" id="A0A7U8GRL0"/>
<dbReference type="InterPro" id="IPR001638">
    <property type="entry name" value="Solute-binding_3/MltF_N"/>
</dbReference>
<organism evidence="5 6">
    <name type="scientific">Neptuniibacter caesariensis</name>
    <dbReference type="NCBI Taxonomy" id="207954"/>
    <lineage>
        <taxon>Bacteria</taxon>
        <taxon>Pseudomonadati</taxon>
        <taxon>Pseudomonadota</taxon>
        <taxon>Gammaproteobacteria</taxon>
        <taxon>Oceanospirillales</taxon>
        <taxon>Oceanospirillaceae</taxon>
        <taxon>Neptuniibacter</taxon>
    </lineage>
</organism>
<dbReference type="OrthoDB" id="370676at2"/>
<evidence type="ECO:0000313" key="6">
    <source>
        <dbReference type="Proteomes" id="UP000002171"/>
    </source>
</evidence>
<accession>A0A7U8GRL0</accession>
<comment type="caution">
    <text evidence="5">The sequence shown here is derived from an EMBL/GenBank/DDBJ whole genome shotgun (WGS) entry which is preliminary data.</text>
</comment>
<protein>
    <submittedName>
        <fullName evidence="5">Extracellular solute-binding protein, putative</fullName>
    </submittedName>
</protein>